<keyword evidence="2" id="KW-1133">Transmembrane helix</keyword>
<protein>
    <submittedName>
        <fullName evidence="3">Uncharacterized protein</fullName>
    </submittedName>
</protein>
<feature type="transmembrane region" description="Helical" evidence="2">
    <location>
        <begin position="34"/>
        <end position="55"/>
    </location>
</feature>
<feature type="transmembrane region" description="Helical" evidence="2">
    <location>
        <begin position="162"/>
        <end position="188"/>
    </location>
</feature>
<feature type="transmembrane region" description="Helical" evidence="2">
    <location>
        <begin position="241"/>
        <end position="259"/>
    </location>
</feature>
<dbReference type="EMBL" id="KN847044">
    <property type="protein sequence ID" value="KIW25464.1"/>
    <property type="molecule type" value="Genomic_DNA"/>
</dbReference>
<evidence type="ECO:0000256" key="2">
    <source>
        <dbReference type="SAM" id="Phobius"/>
    </source>
</evidence>
<name>A0A0D2CPI6_9EURO</name>
<feature type="transmembrane region" description="Helical" evidence="2">
    <location>
        <begin position="218"/>
        <end position="235"/>
    </location>
</feature>
<proteinExistence type="predicted"/>
<keyword evidence="2" id="KW-0812">Transmembrane</keyword>
<gene>
    <name evidence="3" type="ORF">PV07_08631</name>
</gene>
<accession>A0A0D2CPI6</accession>
<dbReference type="GeneID" id="27347825"/>
<keyword evidence="2" id="KW-0472">Membrane</keyword>
<dbReference type="HOGENOM" id="CLU_918285_0_0_1"/>
<dbReference type="RefSeq" id="XP_016245680.1">
    <property type="nucleotide sequence ID" value="XM_016395824.1"/>
</dbReference>
<evidence type="ECO:0000313" key="4">
    <source>
        <dbReference type="Proteomes" id="UP000054466"/>
    </source>
</evidence>
<feature type="region of interest" description="Disordered" evidence="1">
    <location>
        <begin position="277"/>
        <end position="303"/>
    </location>
</feature>
<organism evidence="3 4">
    <name type="scientific">Cladophialophora immunda</name>
    <dbReference type="NCBI Taxonomy" id="569365"/>
    <lineage>
        <taxon>Eukaryota</taxon>
        <taxon>Fungi</taxon>
        <taxon>Dikarya</taxon>
        <taxon>Ascomycota</taxon>
        <taxon>Pezizomycotina</taxon>
        <taxon>Eurotiomycetes</taxon>
        <taxon>Chaetothyriomycetidae</taxon>
        <taxon>Chaetothyriales</taxon>
        <taxon>Herpotrichiellaceae</taxon>
        <taxon>Cladophialophora</taxon>
    </lineage>
</organism>
<reference evidence="3 4" key="1">
    <citation type="submission" date="2015-01" db="EMBL/GenBank/DDBJ databases">
        <title>The Genome Sequence of Cladophialophora immunda CBS83496.</title>
        <authorList>
            <consortium name="The Broad Institute Genomics Platform"/>
            <person name="Cuomo C."/>
            <person name="de Hoog S."/>
            <person name="Gorbushina A."/>
            <person name="Stielow B."/>
            <person name="Teixiera M."/>
            <person name="Abouelleil A."/>
            <person name="Chapman S.B."/>
            <person name="Priest M."/>
            <person name="Young S.K."/>
            <person name="Wortman J."/>
            <person name="Nusbaum C."/>
            <person name="Birren B."/>
        </authorList>
    </citation>
    <scope>NUCLEOTIDE SEQUENCE [LARGE SCALE GENOMIC DNA]</scope>
    <source>
        <strain evidence="3 4">CBS 83496</strain>
    </source>
</reference>
<dbReference type="OrthoDB" id="4160078at2759"/>
<evidence type="ECO:0000313" key="3">
    <source>
        <dbReference type="EMBL" id="KIW25464.1"/>
    </source>
</evidence>
<feature type="transmembrane region" description="Helical" evidence="2">
    <location>
        <begin position="67"/>
        <end position="90"/>
    </location>
</feature>
<feature type="compositionally biased region" description="Low complexity" evidence="1">
    <location>
        <begin position="279"/>
        <end position="288"/>
    </location>
</feature>
<evidence type="ECO:0000256" key="1">
    <source>
        <dbReference type="SAM" id="MobiDB-lite"/>
    </source>
</evidence>
<dbReference type="VEuPathDB" id="FungiDB:PV07_08631"/>
<dbReference type="Proteomes" id="UP000054466">
    <property type="component" value="Unassembled WGS sequence"/>
</dbReference>
<dbReference type="AlphaFoldDB" id="A0A0D2CPI6"/>
<feature type="transmembrane region" description="Helical" evidence="2">
    <location>
        <begin position="138"/>
        <end position="156"/>
    </location>
</feature>
<keyword evidence="4" id="KW-1185">Reference proteome</keyword>
<sequence length="303" mass="33793">MAELAASLAPEVFTDFFTRSRFARRFTQVTMFNSFLFCSALNAVFALPYFLGCIGSCRAGRGAKNRIYLLSSLANSTTQVLFAVLLIVAAARHWRSKDAVAIARSAVFCESMFEVIEILRLIEYFYLRAWGVCSKLSLMAAWLVITVGLMALTFVFDDNVTSGTLFLFAVVANYEIKIQWAGFSIPWMKEAERKHQRRDPPQEPTPASVGVLLESLRAFFYTVVALVALMGLLVWEDKWPFLYSLQLLLVNLILGFAGFDRVVLYIYPKVRQPVTPHNSPALSPSLAPDSPPEDVPTCSGGLC</sequence>